<accession>A0A4R3JA90</accession>
<dbReference type="Pfam" id="PF03692">
    <property type="entry name" value="CxxCxxCC"/>
    <property type="match status" value="1"/>
</dbReference>
<dbReference type="Proteomes" id="UP000295304">
    <property type="component" value="Unassembled WGS sequence"/>
</dbReference>
<dbReference type="EMBL" id="SLZW01000005">
    <property type="protein sequence ID" value="TCS62457.1"/>
    <property type="molecule type" value="Genomic_DNA"/>
</dbReference>
<name>A0A4R3JA90_9PROT</name>
<reference evidence="1 2" key="1">
    <citation type="submission" date="2019-03" db="EMBL/GenBank/DDBJ databases">
        <title>Genomic Encyclopedia of Type Strains, Phase IV (KMG-IV): sequencing the most valuable type-strain genomes for metagenomic binning, comparative biology and taxonomic classification.</title>
        <authorList>
            <person name="Goeker M."/>
        </authorList>
    </citation>
    <scope>NUCLEOTIDE SEQUENCE [LARGE SCALE GENOMIC DNA]</scope>
    <source>
        <strain evidence="1 2">DSM 101688</strain>
    </source>
</reference>
<dbReference type="OrthoDB" id="7500397at2"/>
<gene>
    <name evidence="1" type="ORF">EDD55_1052</name>
</gene>
<organism evidence="1 2">
    <name type="scientific">Varunaivibrio sulfuroxidans</name>
    <dbReference type="NCBI Taxonomy" id="1773489"/>
    <lineage>
        <taxon>Bacteria</taxon>
        <taxon>Pseudomonadati</taxon>
        <taxon>Pseudomonadota</taxon>
        <taxon>Alphaproteobacteria</taxon>
        <taxon>Rhodospirillales</taxon>
        <taxon>Magnetovibrionaceae</taxon>
        <taxon>Varunaivibrio</taxon>
    </lineage>
</organism>
<sequence length="254" mass="28424">MERRFECTACGKCCYGWLPLSIDDALGHADRFPLFLQWTPVRQGGKSYDLAVELGLTIKLKNRKRAAVRIEPISYVPPDMPCPALRKDGLCAVHDAKPRRCRAMPLSGGRAENDQDDLLIPKADWACNTTSTAPVVYRDKKIVTREAFELERKQLMADADVLKPFAELMLDSIPSLRLDLTKLAQRPHGGCMILSFSTLVPRLAYVDIYALAAKQLPVMASFAKLTSETPKHADEHRRYTASAGEWRRILDGAP</sequence>
<evidence type="ECO:0000313" key="2">
    <source>
        <dbReference type="Proteomes" id="UP000295304"/>
    </source>
</evidence>
<proteinExistence type="predicted"/>
<keyword evidence="2" id="KW-1185">Reference proteome</keyword>
<dbReference type="RefSeq" id="WP_132938923.1">
    <property type="nucleotide sequence ID" value="NZ_CP119676.1"/>
</dbReference>
<dbReference type="InterPro" id="IPR005358">
    <property type="entry name" value="Puta_zinc/iron-chelating_dom"/>
</dbReference>
<protein>
    <submittedName>
        <fullName evidence="1">Fe-S-cluster containining protein</fullName>
    </submittedName>
</protein>
<evidence type="ECO:0000313" key="1">
    <source>
        <dbReference type="EMBL" id="TCS62457.1"/>
    </source>
</evidence>
<dbReference type="AlphaFoldDB" id="A0A4R3JA90"/>
<comment type="caution">
    <text evidence="1">The sequence shown here is derived from an EMBL/GenBank/DDBJ whole genome shotgun (WGS) entry which is preliminary data.</text>
</comment>